<dbReference type="Pfam" id="PF02458">
    <property type="entry name" value="Transferase"/>
    <property type="match status" value="1"/>
</dbReference>
<evidence type="ECO:0000256" key="3">
    <source>
        <dbReference type="ARBA" id="ARBA00023315"/>
    </source>
</evidence>
<dbReference type="Proteomes" id="UP001188597">
    <property type="component" value="Unassembled WGS sequence"/>
</dbReference>
<name>A0AA89AE41_9ASTE</name>
<comment type="similarity">
    <text evidence="1">Belongs to the plant acyltransferase family.</text>
</comment>
<dbReference type="AlphaFoldDB" id="A0AA89AE41"/>
<dbReference type="Gene3D" id="3.30.559.10">
    <property type="entry name" value="Chloramphenicol acetyltransferase-like domain"/>
    <property type="match status" value="3"/>
</dbReference>
<dbReference type="PANTHER" id="PTHR31623:SF124">
    <property type="entry name" value="VINORINE SYNTHASE-RELATED"/>
    <property type="match status" value="1"/>
</dbReference>
<evidence type="ECO:0000313" key="4">
    <source>
        <dbReference type="EMBL" id="KAK3000239.1"/>
    </source>
</evidence>
<gene>
    <name evidence="4" type="ORF">RJ639_023617</name>
</gene>
<reference evidence="4" key="1">
    <citation type="submission" date="2022-12" db="EMBL/GenBank/DDBJ databases">
        <title>Draft genome assemblies for two species of Escallonia (Escalloniales).</title>
        <authorList>
            <person name="Chanderbali A."/>
            <person name="Dervinis C."/>
            <person name="Anghel I."/>
            <person name="Soltis D."/>
            <person name="Soltis P."/>
            <person name="Zapata F."/>
        </authorList>
    </citation>
    <scope>NUCLEOTIDE SEQUENCE</scope>
    <source>
        <strain evidence="4">UCBG64.0493</strain>
        <tissue evidence="4">Leaf</tissue>
    </source>
</reference>
<dbReference type="PANTHER" id="PTHR31623">
    <property type="entry name" value="F21J9.9"/>
    <property type="match status" value="1"/>
</dbReference>
<evidence type="ECO:0000313" key="5">
    <source>
        <dbReference type="Proteomes" id="UP001188597"/>
    </source>
</evidence>
<keyword evidence="2" id="KW-0808">Transferase</keyword>
<dbReference type="EMBL" id="JAVXUP010003058">
    <property type="protein sequence ID" value="KAK3000239.1"/>
    <property type="molecule type" value="Genomic_DNA"/>
</dbReference>
<dbReference type="GO" id="GO:0016746">
    <property type="term" value="F:acyltransferase activity"/>
    <property type="evidence" value="ECO:0007669"/>
    <property type="project" value="UniProtKB-KW"/>
</dbReference>
<organism evidence="4 5">
    <name type="scientific">Escallonia herrerae</name>
    <dbReference type="NCBI Taxonomy" id="1293975"/>
    <lineage>
        <taxon>Eukaryota</taxon>
        <taxon>Viridiplantae</taxon>
        <taxon>Streptophyta</taxon>
        <taxon>Embryophyta</taxon>
        <taxon>Tracheophyta</taxon>
        <taxon>Spermatophyta</taxon>
        <taxon>Magnoliopsida</taxon>
        <taxon>eudicotyledons</taxon>
        <taxon>Gunneridae</taxon>
        <taxon>Pentapetalae</taxon>
        <taxon>asterids</taxon>
        <taxon>campanulids</taxon>
        <taxon>Escalloniales</taxon>
        <taxon>Escalloniaceae</taxon>
        <taxon>Escallonia</taxon>
    </lineage>
</organism>
<sequence length="204" mass="22213">MKVQIQSKKFIKPSTPTAPSLRNYNLSFLDELAPATKVDTQLQGPLGLGEAEKLNHLIPCEIGAFDEISDPLLPIQLTISACGRLAIGGRCSHRTADAFTLATFICGWATAGQEQSVDGICPSLNSVSFFQGRGGEDGCKVVIDPLVESNKNLSNSEMVVNIPVKNVVILMDDIKSEGIEAWVHLDKREMPYFEQDCDIQAFTT</sequence>
<protein>
    <submittedName>
        <fullName evidence="4">Uncharacterized protein</fullName>
    </submittedName>
</protein>
<evidence type="ECO:0000256" key="1">
    <source>
        <dbReference type="ARBA" id="ARBA00009861"/>
    </source>
</evidence>
<accession>A0AA89AE41</accession>
<dbReference type="InterPro" id="IPR023213">
    <property type="entry name" value="CAT-like_dom_sf"/>
</dbReference>
<evidence type="ECO:0000256" key="2">
    <source>
        <dbReference type="ARBA" id="ARBA00022679"/>
    </source>
</evidence>
<comment type="caution">
    <text evidence="4">The sequence shown here is derived from an EMBL/GenBank/DDBJ whole genome shotgun (WGS) entry which is preliminary data.</text>
</comment>
<keyword evidence="5" id="KW-1185">Reference proteome</keyword>
<keyword evidence="3" id="KW-0012">Acyltransferase</keyword>
<proteinExistence type="inferred from homology"/>